<keyword evidence="8" id="KW-0251">Elongation factor</keyword>
<name>A0A4S4AYW3_9RHOO</name>
<dbReference type="GO" id="GO:0003746">
    <property type="term" value="F:translation elongation factor activity"/>
    <property type="evidence" value="ECO:0007669"/>
    <property type="project" value="UniProtKB-KW"/>
</dbReference>
<evidence type="ECO:0000256" key="1">
    <source>
        <dbReference type="ARBA" id="ARBA00022676"/>
    </source>
</evidence>
<evidence type="ECO:0000256" key="4">
    <source>
        <dbReference type="ARBA" id="ARBA00024346"/>
    </source>
</evidence>
<organism evidence="8 9">
    <name type="scientific">Pseudothauera nasutitermitis</name>
    <dbReference type="NCBI Taxonomy" id="2565930"/>
    <lineage>
        <taxon>Bacteria</taxon>
        <taxon>Pseudomonadati</taxon>
        <taxon>Pseudomonadota</taxon>
        <taxon>Betaproteobacteria</taxon>
        <taxon>Rhodocyclales</taxon>
        <taxon>Zoogloeaceae</taxon>
        <taxon>Pseudothauera</taxon>
    </lineage>
</organism>
<keyword evidence="1" id="KW-0328">Glycosyltransferase</keyword>
<evidence type="ECO:0000256" key="3">
    <source>
        <dbReference type="ARBA" id="ARBA00024303"/>
    </source>
</evidence>
<gene>
    <name evidence="8" type="primary">earP</name>
    <name evidence="8" type="ORF">E6C76_10730</name>
</gene>
<dbReference type="OrthoDB" id="209085at2"/>
<proteinExistence type="inferred from homology"/>
<dbReference type="RefSeq" id="WP_136348250.1">
    <property type="nucleotide sequence ID" value="NZ_SSOC01000004.1"/>
</dbReference>
<evidence type="ECO:0000256" key="6">
    <source>
        <dbReference type="ARBA" id="ARBA00030025"/>
    </source>
</evidence>
<dbReference type="Proteomes" id="UP000308430">
    <property type="component" value="Unassembled WGS sequence"/>
</dbReference>
<evidence type="ECO:0000256" key="7">
    <source>
        <dbReference type="ARBA" id="ARBA00048472"/>
    </source>
</evidence>
<evidence type="ECO:0000256" key="5">
    <source>
        <dbReference type="ARBA" id="ARBA00024416"/>
    </source>
</evidence>
<dbReference type="InterPro" id="IPR016633">
    <property type="entry name" value="EarP"/>
</dbReference>
<comment type="similarity">
    <text evidence="4">Belongs to the glycosyltransferase 104 family.</text>
</comment>
<dbReference type="AlphaFoldDB" id="A0A4S4AYW3"/>
<comment type="caution">
    <text evidence="8">The sequence shown here is derived from an EMBL/GenBank/DDBJ whole genome shotgun (WGS) entry which is preliminary data.</text>
</comment>
<accession>A0A4S4AYW3</accession>
<dbReference type="NCBIfam" id="TIGR03837">
    <property type="entry name" value="efp_Arg_rhamno"/>
    <property type="match status" value="1"/>
</dbReference>
<dbReference type="GO" id="GO:0106361">
    <property type="term" value="F:protein-arginine rhamnosyltransferase activity"/>
    <property type="evidence" value="ECO:0007669"/>
    <property type="project" value="InterPro"/>
</dbReference>
<evidence type="ECO:0000313" key="8">
    <source>
        <dbReference type="EMBL" id="THF64531.1"/>
    </source>
</evidence>
<keyword evidence="9" id="KW-1185">Reference proteome</keyword>
<reference evidence="8 9" key="1">
    <citation type="submission" date="2019-04" db="EMBL/GenBank/DDBJ databases">
        <title>Azoarcus nasutitermitis sp. nov. isolated from termite nest.</title>
        <authorList>
            <person name="Lin S.-Y."/>
            <person name="Hameed A."/>
            <person name="Hsu Y.-H."/>
            <person name="Young C.-C."/>
        </authorList>
    </citation>
    <scope>NUCLEOTIDE SEQUENCE [LARGE SCALE GENOMIC DNA]</scope>
    <source>
        <strain evidence="8 9">CC-YHH838</strain>
    </source>
</reference>
<dbReference type="PIRSF" id="PIRSF015557">
    <property type="entry name" value="UCP015557"/>
    <property type="match status" value="1"/>
</dbReference>
<evidence type="ECO:0000256" key="2">
    <source>
        <dbReference type="ARBA" id="ARBA00022679"/>
    </source>
</evidence>
<keyword evidence="8" id="KW-0648">Protein biosynthesis</keyword>
<comment type="function">
    <text evidence="3">Protein-arginine rhamnosyltransferase that catalyzes the transfer of a single rhamnose to elongation factor P (EF-P) on 'Lys-32', a modification required for EF-P-dependent rescue of polyproline stalled ribosomes.</text>
</comment>
<keyword evidence="2 8" id="KW-0808">Transferase</keyword>
<evidence type="ECO:0000313" key="9">
    <source>
        <dbReference type="Proteomes" id="UP000308430"/>
    </source>
</evidence>
<sequence length="397" mass="42756">MSTDRPCEPSAARPDCELFCRVVDNFGDIGVCWRLARELAARGLRVRLWVDDWATLARLCPAAGAGRDGVHSAGVELRRWEEVFPRVEPARLVVEAFACELPEIHLSAMAACRPAPAWVNLEYLSAEDWVEGCHGMASPHPRLGLVKHFVFPGFTPATGGLLRECGLLQARRLFQGDAQAPAAWLKGLGLRPAPGALVVSLFAYAHDGLADLLDAWAAGPRPLCLLVPHGRMARALAAAFGAASAAPGDVFARGLLTAHILPFTGQDAYDRLLWACDLNFVRGEDSFVRAQWAARPFVWQIYAQEEGAHHAKLEAFLGRHGENLAEDVAAPLRRFWHAWNGLAAAGGEPESPAACWPAMAAVLPALSVHAQGWAAALESLPDLAGVLAQYPDATVKS</sequence>
<protein>
    <recommendedName>
        <fullName evidence="5">Protein-arginine rhamnosyltransferase</fullName>
    </recommendedName>
    <alternativeName>
        <fullName evidence="6">EF-P arginine rhamnosyltransferase</fullName>
    </alternativeName>
</protein>
<dbReference type="Pfam" id="PF10093">
    <property type="entry name" value="EarP"/>
    <property type="match status" value="1"/>
</dbReference>
<comment type="catalytic activity">
    <reaction evidence="7">
        <text>dTDP-beta-L-rhamnose + L-arginyl-[protein] = N(omega)-(alpha-L-rhamnosyl)-L-arginyl-[protein] + dTDP + H(+)</text>
        <dbReference type="Rhea" id="RHEA:66692"/>
        <dbReference type="Rhea" id="RHEA-COMP:10532"/>
        <dbReference type="Rhea" id="RHEA-COMP:17096"/>
        <dbReference type="ChEBI" id="CHEBI:15378"/>
        <dbReference type="ChEBI" id="CHEBI:29965"/>
        <dbReference type="ChEBI" id="CHEBI:57510"/>
        <dbReference type="ChEBI" id="CHEBI:58369"/>
        <dbReference type="ChEBI" id="CHEBI:167445"/>
    </reaction>
    <physiologicalReaction direction="left-to-right" evidence="7">
        <dbReference type="Rhea" id="RHEA:66693"/>
    </physiologicalReaction>
</comment>
<dbReference type="EMBL" id="SSOC01000004">
    <property type="protein sequence ID" value="THF64531.1"/>
    <property type="molecule type" value="Genomic_DNA"/>
</dbReference>